<comment type="caution">
    <text evidence="1">The sequence shown here is derived from an EMBL/GenBank/DDBJ whole genome shotgun (WGS) entry which is preliminary data.</text>
</comment>
<accession>A0A099NT29</accession>
<evidence type="ECO:0000313" key="2">
    <source>
        <dbReference type="Proteomes" id="UP000029867"/>
    </source>
</evidence>
<feature type="non-terminal residue" evidence="1">
    <location>
        <position position="1"/>
    </location>
</feature>
<dbReference type="HOGENOM" id="CLU_3408138_0_0_1"/>
<dbReference type="EMBL" id="JQFK01000997">
    <property type="protein sequence ID" value="KGK35072.1"/>
    <property type="molecule type" value="Genomic_DNA"/>
</dbReference>
<gene>
    <name evidence="1" type="ORF">JL09_g5778</name>
</gene>
<name>A0A099NT29_PICKU</name>
<organism evidence="1 2">
    <name type="scientific">Pichia kudriavzevii</name>
    <name type="common">Yeast</name>
    <name type="synonym">Issatchenkia orientalis</name>
    <dbReference type="NCBI Taxonomy" id="4909"/>
    <lineage>
        <taxon>Eukaryota</taxon>
        <taxon>Fungi</taxon>
        <taxon>Dikarya</taxon>
        <taxon>Ascomycota</taxon>
        <taxon>Saccharomycotina</taxon>
        <taxon>Pichiomycetes</taxon>
        <taxon>Pichiales</taxon>
        <taxon>Pichiaceae</taxon>
        <taxon>Pichia</taxon>
    </lineage>
</organism>
<dbReference type="AlphaFoldDB" id="A0A099NT29"/>
<reference evidence="2" key="1">
    <citation type="journal article" date="2014" name="Microb. Cell Fact.">
        <title>Exploiting Issatchenkia orientalis SD108 for succinic acid production.</title>
        <authorList>
            <person name="Xiao H."/>
            <person name="Shao Z."/>
            <person name="Jiang Y."/>
            <person name="Dole S."/>
            <person name="Zhao H."/>
        </authorList>
    </citation>
    <scope>NUCLEOTIDE SEQUENCE [LARGE SCALE GENOMIC DNA]</scope>
    <source>
        <strain evidence="2">SD108</strain>
    </source>
</reference>
<dbReference type="Proteomes" id="UP000029867">
    <property type="component" value="Unassembled WGS sequence"/>
</dbReference>
<evidence type="ECO:0000313" key="1">
    <source>
        <dbReference type="EMBL" id="KGK35072.1"/>
    </source>
</evidence>
<protein>
    <submittedName>
        <fullName evidence="1">Uncharacterized protein</fullName>
    </submittedName>
</protein>
<proteinExistence type="predicted"/>
<sequence length="30" mass="3461">KREAVRRARFVMSFACNMVLCENRSTLASN</sequence>